<dbReference type="Pfam" id="PF01695">
    <property type="entry name" value="IstB_IS21"/>
    <property type="match status" value="1"/>
</dbReference>
<accession>A0A511DDE5</accession>
<evidence type="ECO:0000313" key="5">
    <source>
        <dbReference type="EMBL" id="GEL20998.1"/>
    </source>
</evidence>
<dbReference type="GO" id="GO:0006260">
    <property type="term" value="P:DNA replication"/>
    <property type="evidence" value="ECO:0007669"/>
    <property type="project" value="TreeGrafter"/>
</dbReference>
<comment type="caution">
    <text evidence="5">The sequence shown here is derived from an EMBL/GenBank/DDBJ whole genome shotgun (WGS) entry which is preliminary data.</text>
</comment>
<evidence type="ECO:0000313" key="6">
    <source>
        <dbReference type="Proteomes" id="UP000321328"/>
    </source>
</evidence>
<dbReference type="PANTHER" id="PTHR30050">
    <property type="entry name" value="CHROMOSOMAL REPLICATION INITIATOR PROTEIN DNAA"/>
    <property type="match status" value="1"/>
</dbReference>
<evidence type="ECO:0000259" key="4">
    <source>
        <dbReference type="SMART" id="SM00382"/>
    </source>
</evidence>
<evidence type="ECO:0000256" key="2">
    <source>
        <dbReference type="ARBA" id="ARBA00022741"/>
    </source>
</evidence>
<protein>
    <submittedName>
        <fullName evidence="5">ATPase AAA</fullName>
    </submittedName>
</protein>
<dbReference type="NCBIfam" id="NF038214">
    <property type="entry name" value="IS21_help_AAA"/>
    <property type="match status" value="1"/>
</dbReference>
<dbReference type="CDD" id="cd00009">
    <property type="entry name" value="AAA"/>
    <property type="match status" value="1"/>
</dbReference>
<dbReference type="RefSeq" id="WP_028930737.1">
    <property type="nucleotide sequence ID" value="NZ_AUII01000014.1"/>
</dbReference>
<feature type="domain" description="AAA+ ATPase" evidence="4">
    <location>
        <begin position="112"/>
        <end position="245"/>
    </location>
</feature>
<dbReference type="InterPro" id="IPR028350">
    <property type="entry name" value="DNAC/IstB-like"/>
</dbReference>
<keyword evidence="2" id="KW-0547">Nucleotide-binding</keyword>
<dbReference type="PIRSF" id="PIRSF003073">
    <property type="entry name" value="DNAC_TnpB_IstB"/>
    <property type="match status" value="1"/>
</dbReference>
<dbReference type="SUPFAM" id="SSF52540">
    <property type="entry name" value="P-loop containing nucleoside triphosphate hydrolases"/>
    <property type="match status" value="1"/>
</dbReference>
<dbReference type="InterPro" id="IPR020591">
    <property type="entry name" value="Chromosome_initiator_DnaA-like"/>
</dbReference>
<dbReference type="PANTHER" id="PTHR30050:SF4">
    <property type="entry name" value="ATP-BINDING PROTEIN RV3427C IN INSERTION SEQUENCE-RELATED"/>
    <property type="match status" value="1"/>
</dbReference>
<sequence length="273" mass="30265">MTRPPATRDELTDAAADAAIEQACRILRLPTIRSQHARIAAAAARQKAGYKGFLVELLSMECDEREDRRKVRLIREAGFPRAKRLVDFDFALNPLVDPGLIHTLAKGAWIRAGQPLCLIGDSGTGKSHLLIGLGIAAAEAGYKVRYVTAAALVNELVEAADDKHLSRTIARYGRVDLLCLDELGYLELDRRGAELLFQVFTEREERASIAVASNSAFSEWARTFTDPRLCAAIVDRITFEAHIIETGTESYRLRTTQRTRAKAAARDRDRTTT</sequence>
<dbReference type="EMBL" id="BJVI01000132">
    <property type="protein sequence ID" value="GEL20998.1"/>
    <property type="molecule type" value="Genomic_DNA"/>
</dbReference>
<dbReference type="OrthoDB" id="9773429at2"/>
<dbReference type="InterPro" id="IPR047661">
    <property type="entry name" value="IstB"/>
</dbReference>
<organism evidence="5 6">
    <name type="scientific">Pseudonocardia asaccharolytica DSM 44247 = NBRC 16224</name>
    <dbReference type="NCBI Taxonomy" id="1123024"/>
    <lineage>
        <taxon>Bacteria</taxon>
        <taxon>Bacillati</taxon>
        <taxon>Actinomycetota</taxon>
        <taxon>Actinomycetes</taxon>
        <taxon>Pseudonocardiales</taxon>
        <taxon>Pseudonocardiaceae</taxon>
        <taxon>Pseudonocardia</taxon>
    </lineage>
</organism>
<dbReference type="GO" id="GO:0005524">
    <property type="term" value="F:ATP binding"/>
    <property type="evidence" value="ECO:0007669"/>
    <property type="project" value="UniProtKB-KW"/>
</dbReference>
<dbReference type="AlphaFoldDB" id="A0A511DDE5"/>
<dbReference type="InterPro" id="IPR003593">
    <property type="entry name" value="AAA+_ATPase"/>
</dbReference>
<reference evidence="5 6" key="1">
    <citation type="submission" date="2019-07" db="EMBL/GenBank/DDBJ databases">
        <title>Whole genome shotgun sequence of Pseudonocardia asaccharolytica NBRC 16224.</title>
        <authorList>
            <person name="Hosoyama A."/>
            <person name="Uohara A."/>
            <person name="Ohji S."/>
            <person name="Ichikawa N."/>
        </authorList>
    </citation>
    <scope>NUCLEOTIDE SEQUENCE [LARGE SCALE GENOMIC DNA]</scope>
    <source>
        <strain evidence="5 6">NBRC 16224</strain>
    </source>
</reference>
<proteinExistence type="inferred from homology"/>
<gene>
    <name evidence="5" type="primary">istB</name>
    <name evidence="5" type="ORF">PA7_48350</name>
</gene>
<dbReference type="InterPro" id="IPR002611">
    <property type="entry name" value="IstB_ATP-bd"/>
</dbReference>
<evidence type="ECO:0000256" key="3">
    <source>
        <dbReference type="ARBA" id="ARBA00022840"/>
    </source>
</evidence>
<dbReference type="InterPro" id="IPR027417">
    <property type="entry name" value="P-loop_NTPase"/>
</dbReference>
<dbReference type="Gene3D" id="3.40.50.300">
    <property type="entry name" value="P-loop containing nucleotide triphosphate hydrolases"/>
    <property type="match status" value="1"/>
</dbReference>
<dbReference type="PRINTS" id="PR00051">
    <property type="entry name" value="DNAA"/>
</dbReference>
<comment type="similarity">
    <text evidence="1">Belongs to the IS21/IS1162 putative ATP-binding protein family.</text>
</comment>
<dbReference type="Proteomes" id="UP000321328">
    <property type="component" value="Unassembled WGS sequence"/>
</dbReference>
<keyword evidence="3" id="KW-0067">ATP-binding</keyword>
<name>A0A511DDE5_9PSEU</name>
<keyword evidence="6" id="KW-1185">Reference proteome</keyword>
<evidence type="ECO:0000256" key="1">
    <source>
        <dbReference type="ARBA" id="ARBA00008059"/>
    </source>
</evidence>
<dbReference type="SMART" id="SM00382">
    <property type="entry name" value="AAA"/>
    <property type="match status" value="1"/>
</dbReference>
<dbReference type="STRING" id="1123024.GCA_000423625_03098"/>